<dbReference type="PANTHER" id="PTHR33969:SF2">
    <property type="entry name" value="SEGREGATION AND CONDENSATION PROTEIN A"/>
    <property type="match status" value="1"/>
</dbReference>
<dbReference type="Pfam" id="PF02616">
    <property type="entry name" value="SMC_ScpA"/>
    <property type="match status" value="1"/>
</dbReference>
<comment type="caution">
    <text evidence="2">The sequence shown here is derived from an EMBL/GenBank/DDBJ whole genome shotgun (WGS) entry which is preliminary data.</text>
</comment>
<dbReference type="Proteomes" id="UP000177165">
    <property type="component" value="Unassembled WGS sequence"/>
</dbReference>
<reference evidence="2 3" key="1">
    <citation type="journal article" date="2016" name="Nat. Commun.">
        <title>Thousands of microbial genomes shed light on interconnected biogeochemical processes in an aquifer system.</title>
        <authorList>
            <person name="Anantharaman K."/>
            <person name="Brown C.T."/>
            <person name="Hug L.A."/>
            <person name="Sharon I."/>
            <person name="Castelle C.J."/>
            <person name="Probst A.J."/>
            <person name="Thomas B.C."/>
            <person name="Singh A."/>
            <person name="Wilkins M.J."/>
            <person name="Karaoz U."/>
            <person name="Brodie E.L."/>
            <person name="Williams K.H."/>
            <person name="Hubbard S.S."/>
            <person name="Banfield J.F."/>
        </authorList>
    </citation>
    <scope>NUCLEOTIDE SEQUENCE [LARGE SCALE GENOMIC DNA]</scope>
</reference>
<dbReference type="EMBL" id="MHKB01000008">
    <property type="protein sequence ID" value="OGY79594.1"/>
    <property type="molecule type" value="Genomic_DNA"/>
</dbReference>
<dbReference type="AlphaFoldDB" id="A0A1G2ARQ6"/>
<dbReference type="Gene3D" id="1.10.10.580">
    <property type="entry name" value="Structural maintenance of chromosome 1. Chain E"/>
    <property type="match status" value="1"/>
</dbReference>
<protein>
    <recommendedName>
        <fullName evidence="1">Segregation and condensation protein A</fullName>
    </recommendedName>
</protein>
<dbReference type="InterPro" id="IPR003768">
    <property type="entry name" value="ScpA"/>
</dbReference>
<dbReference type="InterPro" id="IPR023093">
    <property type="entry name" value="ScpA-like_C"/>
</dbReference>
<organism evidence="2 3">
    <name type="scientific">Candidatus Kerfeldbacteria bacterium RIFCSPHIGHO2_02_FULL_42_14</name>
    <dbReference type="NCBI Taxonomy" id="1798540"/>
    <lineage>
        <taxon>Bacteria</taxon>
        <taxon>Candidatus Kerfeldiibacteriota</taxon>
    </lineage>
</organism>
<proteinExistence type="predicted"/>
<evidence type="ECO:0000313" key="2">
    <source>
        <dbReference type="EMBL" id="OGY79594.1"/>
    </source>
</evidence>
<evidence type="ECO:0000256" key="1">
    <source>
        <dbReference type="ARBA" id="ARBA00044777"/>
    </source>
</evidence>
<sequence length="237" mass="27460">MSQHTIVLEKFQGPLDLLLQLIEEKKLEITDIALSQITEQYVRHLEQVEELFPEELADFLVIAAKLLLLKSKILLPVYEEELNEEDLATQLKLFHQFQIASKDIARLLSEDKTLFVAQQGFKLQHVTFAPPTQCAAETLEIIFRAILERLKPAIIIPESSLQRAVSMKEKILHIYAILKQKKTLSLQEYLATNSHTKSDLIVTFLALLELVKQQRIRVWQQKSFTDITIEHYQTQET</sequence>
<name>A0A1G2ARQ6_9BACT</name>
<dbReference type="PANTHER" id="PTHR33969">
    <property type="entry name" value="SEGREGATION AND CONDENSATION PROTEIN A"/>
    <property type="match status" value="1"/>
</dbReference>
<accession>A0A1G2ARQ6</accession>
<evidence type="ECO:0000313" key="3">
    <source>
        <dbReference type="Proteomes" id="UP000177165"/>
    </source>
</evidence>
<dbReference type="Gene3D" id="6.10.250.2410">
    <property type="match status" value="1"/>
</dbReference>
<dbReference type="STRING" id="1798540.A3B74_02350"/>
<gene>
    <name evidence="2" type="ORF">A3B74_02350</name>
</gene>